<dbReference type="GO" id="GO:0050660">
    <property type="term" value="F:flavin adenine dinucleotide binding"/>
    <property type="evidence" value="ECO:0007669"/>
    <property type="project" value="TreeGrafter"/>
</dbReference>
<comment type="caution">
    <text evidence="10">The sequence shown here is derived from an EMBL/GenBank/DDBJ whole genome shotgun (WGS) entry which is preliminary data.</text>
</comment>
<keyword evidence="11" id="KW-1185">Reference proteome</keyword>
<evidence type="ECO:0000256" key="8">
    <source>
        <dbReference type="SAM" id="SignalP"/>
    </source>
</evidence>
<dbReference type="GO" id="GO:0005739">
    <property type="term" value="C:mitochondrion"/>
    <property type="evidence" value="ECO:0007669"/>
    <property type="project" value="TreeGrafter"/>
</dbReference>
<comment type="catalytic activity">
    <reaction evidence="6">
        <text>2 R'C(R)SH + O2 = R'C(R)S-S(R)CR' + H2O2</text>
        <dbReference type="Rhea" id="RHEA:17357"/>
        <dbReference type="ChEBI" id="CHEBI:15379"/>
        <dbReference type="ChEBI" id="CHEBI:16240"/>
        <dbReference type="ChEBI" id="CHEBI:16520"/>
        <dbReference type="ChEBI" id="CHEBI:17412"/>
        <dbReference type="EC" id="1.8.3.2"/>
    </reaction>
</comment>
<keyword evidence="5" id="KW-1015">Disulfide bond</keyword>
<dbReference type="SUPFAM" id="SSF69000">
    <property type="entry name" value="FAD-dependent thiol oxidase"/>
    <property type="match status" value="1"/>
</dbReference>
<feature type="domain" description="ERV/ALR sulfhydryl oxidase" evidence="9">
    <location>
        <begin position="68"/>
        <end position="168"/>
    </location>
</feature>
<accession>A0AAN9YRH6</accession>
<protein>
    <recommendedName>
        <fullName evidence="6">Sulfhydryl oxidase</fullName>
        <ecNumber evidence="6">1.8.3.2</ecNumber>
    </recommendedName>
</protein>
<dbReference type="PANTHER" id="PTHR12645:SF1">
    <property type="entry name" value="FAD-LINKED SULFHYDRYL OXIDASE ERV2"/>
    <property type="match status" value="1"/>
</dbReference>
<evidence type="ECO:0000256" key="6">
    <source>
        <dbReference type="RuleBase" id="RU371123"/>
    </source>
</evidence>
<keyword evidence="2 6" id="KW-0285">Flavoprotein</keyword>
<feature type="signal peptide" evidence="8">
    <location>
        <begin position="1"/>
        <end position="20"/>
    </location>
</feature>
<sequence length="205" mass="21655">MVILAVAAFLTLSFFMSSLGGHDTARIPQHELSTAGSGGSTPAGHNTNLGAISEGVLHGGAIAPKLENATAKAELGRASWKLFHTMMARFPEEPTEDDSLALRTYIQLFARLYPCGDCASHFQQLLAKYPPQVGSRNSAAGWACFVHNQVNARLEKPQFDCTKIGDFYDCGCGEEGEGEAKGGDKKAGSATNSGSSDGGELKDRS</sequence>
<dbReference type="GO" id="GO:0016971">
    <property type="term" value="F:flavin-dependent sulfhydryl oxidase activity"/>
    <property type="evidence" value="ECO:0007669"/>
    <property type="project" value="InterPro"/>
</dbReference>
<organism evidence="10 11">
    <name type="scientific">Diatrype stigma</name>
    <dbReference type="NCBI Taxonomy" id="117547"/>
    <lineage>
        <taxon>Eukaryota</taxon>
        <taxon>Fungi</taxon>
        <taxon>Dikarya</taxon>
        <taxon>Ascomycota</taxon>
        <taxon>Pezizomycotina</taxon>
        <taxon>Sordariomycetes</taxon>
        <taxon>Xylariomycetidae</taxon>
        <taxon>Xylariales</taxon>
        <taxon>Diatrypaceae</taxon>
        <taxon>Diatrype</taxon>
    </lineage>
</organism>
<evidence type="ECO:0000313" key="11">
    <source>
        <dbReference type="Proteomes" id="UP001320420"/>
    </source>
</evidence>
<dbReference type="InterPro" id="IPR017905">
    <property type="entry name" value="ERV/ALR_sulphydryl_oxidase"/>
</dbReference>
<keyword evidence="3 6" id="KW-0274">FAD</keyword>
<proteinExistence type="predicted"/>
<gene>
    <name evidence="10" type="ORF">SLS62_006685</name>
</gene>
<dbReference type="Pfam" id="PF04777">
    <property type="entry name" value="Evr1_Alr"/>
    <property type="match status" value="1"/>
</dbReference>
<dbReference type="PANTHER" id="PTHR12645">
    <property type="entry name" value="ALR/ERV"/>
    <property type="match status" value="1"/>
</dbReference>
<keyword evidence="4 6" id="KW-0560">Oxidoreductase</keyword>
<comment type="cofactor">
    <cofactor evidence="1 6">
        <name>FAD</name>
        <dbReference type="ChEBI" id="CHEBI:57692"/>
    </cofactor>
</comment>
<dbReference type="AlphaFoldDB" id="A0AAN9YRH6"/>
<dbReference type="FunFam" id="1.20.120.310:FF:000002">
    <property type="entry name" value="Sulfhydryl oxidase"/>
    <property type="match status" value="1"/>
</dbReference>
<reference evidence="10 11" key="1">
    <citation type="submission" date="2024-02" db="EMBL/GenBank/DDBJ databases">
        <title>De novo assembly and annotation of 12 fungi associated with fruit tree decline syndrome in Ontario, Canada.</title>
        <authorList>
            <person name="Sulman M."/>
            <person name="Ellouze W."/>
            <person name="Ilyukhin E."/>
        </authorList>
    </citation>
    <scope>NUCLEOTIDE SEQUENCE [LARGE SCALE GENOMIC DNA]</scope>
    <source>
        <strain evidence="10 11">M11/M66-122</strain>
    </source>
</reference>
<evidence type="ECO:0000259" key="9">
    <source>
        <dbReference type="PROSITE" id="PS51324"/>
    </source>
</evidence>
<evidence type="ECO:0000256" key="4">
    <source>
        <dbReference type="ARBA" id="ARBA00023002"/>
    </source>
</evidence>
<dbReference type="PROSITE" id="PS51324">
    <property type="entry name" value="ERV_ALR"/>
    <property type="match status" value="1"/>
</dbReference>
<dbReference type="InterPro" id="IPR039799">
    <property type="entry name" value="ALR/ERV"/>
</dbReference>
<evidence type="ECO:0000256" key="5">
    <source>
        <dbReference type="ARBA" id="ARBA00023157"/>
    </source>
</evidence>
<name>A0AAN9YRH6_9PEZI</name>
<dbReference type="InterPro" id="IPR036774">
    <property type="entry name" value="ERV/ALR_sulphydryl_oxid_sf"/>
</dbReference>
<evidence type="ECO:0000256" key="3">
    <source>
        <dbReference type="ARBA" id="ARBA00022827"/>
    </source>
</evidence>
<evidence type="ECO:0000256" key="2">
    <source>
        <dbReference type="ARBA" id="ARBA00022630"/>
    </source>
</evidence>
<evidence type="ECO:0000313" key="10">
    <source>
        <dbReference type="EMBL" id="KAK7751429.1"/>
    </source>
</evidence>
<evidence type="ECO:0000256" key="7">
    <source>
        <dbReference type="SAM" id="MobiDB-lite"/>
    </source>
</evidence>
<dbReference type="Proteomes" id="UP001320420">
    <property type="component" value="Unassembled WGS sequence"/>
</dbReference>
<evidence type="ECO:0000256" key="1">
    <source>
        <dbReference type="ARBA" id="ARBA00001974"/>
    </source>
</evidence>
<feature type="chain" id="PRO_5043015484" description="Sulfhydryl oxidase" evidence="8">
    <location>
        <begin position="21"/>
        <end position="205"/>
    </location>
</feature>
<feature type="region of interest" description="Disordered" evidence="7">
    <location>
        <begin position="176"/>
        <end position="205"/>
    </location>
</feature>
<keyword evidence="8" id="KW-0732">Signal</keyword>
<dbReference type="EMBL" id="JAKJXP020000050">
    <property type="protein sequence ID" value="KAK7751429.1"/>
    <property type="molecule type" value="Genomic_DNA"/>
</dbReference>
<dbReference type="EC" id="1.8.3.2" evidence="6"/>
<feature type="compositionally biased region" description="Basic and acidic residues" evidence="7">
    <location>
        <begin position="178"/>
        <end position="187"/>
    </location>
</feature>
<dbReference type="Gene3D" id="1.20.120.310">
    <property type="entry name" value="ERV/ALR sulfhydryl oxidase domain"/>
    <property type="match status" value="1"/>
</dbReference>